<dbReference type="WBParaSite" id="BTMF_0000290401-mRNA-1">
    <property type="protein sequence ID" value="BTMF_0000290401-mRNA-1"/>
    <property type="gene ID" value="BTMF_0000290401"/>
</dbReference>
<reference evidence="1" key="1">
    <citation type="submission" date="2017-02" db="UniProtKB">
        <authorList>
            <consortium name="WormBaseParasite"/>
        </authorList>
    </citation>
    <scope>IDENTIFICATION</scope>
</reference>
<dbReference type="AlphaFoldDB" id="A0A0R3Q996"/>
<name>A0A0R3Q996_9BILA</name>
<evidence type="ECO:0000313" key="1">
    <source>
        <dbReference type="WBParaSite" id="BTMF_0000290401-mRNA-1"/>
    </source>
</evidence>
<organism evidence="1">
    <name type="scientific">Brugia timori</name>
    <dbReference type="NCBI Taxonomy" id="42155"/>
    <lineage>
        <taxon>Eukaryota</taxon>
        <taxon>Metazoa</taxon>
        <taxon>Ecdysozoa</taxon>
        <taxon>Nematoda</taxon>
        <taxon>Chromadorea</taxon>
        <taxon>Rhabditida</taxon>
        <taxon>Spirurina</taxon>
        <taxon>Spiruromorpha</taxon>
        <taxon>Filarioidea</taxon>
        <taxon>Onchocercidae</taxon>
        <taxon>Brugia</taxon>
    </lineage>
</organism>
<proteinExistence type="predicted"/>
<sequence>LFRVCSCNNTDRLPRPNPSPRLFSLLSSACEVSASSLNRITFDFIRDFAFSVSISLTPSAEIRTVSESNTADVFDCSSLAVRFFRPCKPT</sequence>
<accession>A0A0R3Q996</accession>
<protein>
    <submittedName>
        <fullName evidence="1">Secreted protein</fullName>
    </submittedName>
</protein>